<evidence type="ECO:0000313" key="3">
    <source>
        <dbReference type="Proteomes" id="UP000028875"/>
    </source>
</evidence>
<feature type="transmembrane region" description="Helical" evidence="1">
    <location>
        <begin position="60"/>
        <end position="80"/>
    </location>
</feature>
<keyword evidence="1" id="KW-1133">Transmembrane helix</keyword>
<reference evidence="2 3" key="1">
    <citation type="submission" date="2014-03" db="EMBL/GenBank/DDBJ databases">
        <authorList>
            <person name="Urmite Genomes U."/>
        </authorList>
    </citation>
    <scope>NUCLEOTIDE SEQUENCE [LARGE SCALE GENOMIC DNA]</scope>
    <source>
        <strain evidence="2 3">Vm-5</strain>
    </source>
</reference>
<evidence type="ECO:0008006" key="4">
    <source>
        <dbReference type="Google" id="ProtNLM"/>
    </source>
</evidence>
<dbReference type="AlphaFoldDB" id="A0A024QIK6"/>
<dbReference type="eggNOG" id="ENOG502ZBXW">
    <property type="taxonomic scope" value="Bacteria"/>
</dbReference>
<feature type="transmembrane region" description="Helical" evidence="1">
    <location>
        <begin position="30"/>
        <end position="54"/>
    </location>
</feature>
<keyword evidence="1" id="KW-0472">Membrane</keyword>
<dbReference type="Proteomes" id="UP000028875">
    <property type="component" value="Unassembled WGS sequence"/>
</dbReference>
<accession>A0A024QIK6</accession>
<evidence type="ECO:0000313" key="2">
    <source>
        <dbReference type="EMBL" id="CDQ42000.1"/>
    </source>
</evidence>
<dbReference type="RefSeq" id="WP_021290678.1">
    <property type="nucleotide sequence ID" value="NZ_BNER01000005.1"/>
</dbReference>
<dbReference type="EMBL" id="CCDP010000004">
    <property type="protein sequence ID" value="CDQ42000.1"/>
    <property type="molecule type" value="Genomic_DNA"/>
</dbReference>
<name>A0A024QIK6_9BACI</name>
<keyword evidence="3" id="KW-1185">Reference proteome</keyword>
<proteinExistence type="predicted"/>
<dbReference type="OrthoDB" id="2052735at2"/>
<gene>
    <name evidence="2" type="ORF">BN990_04379</name>
</gene>
<feature type="transmembrane region" description="Helical" evidence="1">
    <location>
        <begin position="163"/>
        <end position="181"/>
    </location>
</feature>
<feature type="transmembrane region" description="Helical" evidence="1">
    <location>
        <begin position="129"/>
        <end position="157"/>
    </location>
</feature>
<comment type="caution">
    <text evidence="2">The sequence shown here is derived from an EMBL/GenBank/DDBJ whole genome shotgun (WGS) entry which is preliminary data.</text>
</comment>
<evidence type="ECO:0000256" key="1">
    <source>
        <dbReference type="SAM" id="Phobius"/>
    </source>
</evidence>
<protein>
    <recommendedName>
        <fullName evidence="4">Small-conductance mechanosensitive channel</fullName>
    </recommendedName>
</protein>
<reference evidence="3" key="2">
    <citation type="submission" date="2014-05" db="EMBL/GenBank/DDBJ databases">
        <title>Draft genome sequence of Virgibacillus massiliensis Vm-5.</title>
        <authorList>
            <person name="Khelaifia S."/>
            <person name="Croce O."/>
            <person name="Lagier J.C."/>
            <person name="Raoult D."/>
        </authorList>
    </citation>
    <scope>NUCLEOTIDE SEQUENCE [LARGE SCALE GENOMIC DNA]</scope>
    <source>
        <strain evidence="3">Vm-5</strain>
    </source>
</reference>
<dbReference type="STRING" id="1462526.BN990_04379"/>
<sequence length="236" mass="25485">MEVSEKFLHTERIKQSETIKMSEFHAKSHFWGRITIWTIIGLTLSLPICLSFVLGYHPGWPPILSGLTAYIAVIGLVWVVEPISYFPTLGVSGTYLAFLTGNISNMCLPSAGAAQLAVGTDPGTKKGEIVATLAIGAASLVNLAILTVIIISGSFIVSMLPDSVRAIFPYIVPAIFGGIFAQFAIKKPLYGCIALTSGLLIYLLPIPSFFKGLCCIVITISLCIFIEKRKHQQSHA</sequence>
<keyword evidence="1" id="KW-0812">Transmembrane</keyword>
<organism evidence="2 3">
    <name type="scientific">Virgibacillus massiliensis</name>
    <dbReference type="NCBI Taxonomy" id="1462526"/>
    <lineage>
        <taxon>Bacteria</taxon>
        <taxon>Bacillati</taxon>
        <taxon>Bacillota</taxon>
        <taxon>Bacilli</taxon>
        <taxon>Bacillales</taxon>
        <taxon>Bacillaceae</taxon>
        <taxon>Virgibacillus</taxon>
    </lineage>
</organism>
<feature type="transmembrane region" description="Helical" evidence="1">
    <location>
        <begin position="210"/>
        <end position="226"/>
    </location>
</feature>